<organism evidence="2 3">
    <name type="scientific">Peribacillus castrilensis</name>
    <dbReference type="NCBI Taxonomy" id="2897690"/>
    <lineage>
        <taxon>Bacteria</taxon>
        <taxon>Bacillati</taxon>
        <taxon>Bacillota</taxon>
        <taxon>Bacilli</taxon>
        <taxon>Bacillales</taxon>
        <taxon>Bacillaceae</taxon>
        <taxon>Peribacillus</taxon>
    </lineage>
</organism>
<evidence type="ECO:0000313" key="2">
    <source>
        <dbReference type="EMBL" id="MEC0271906.1"/>
    </source>
</evidence>
<feature type="chain" id="PRO_5043320210" evidence="1">
    <location>
        <begin position="21"/>
        <end position="181"/>
    </location>
</feature>
<reference evidence="2 3" key="1">
    <citation type="submission" date="2023-03" db="EMBL/GenBank/DDBJ databases">
        <title>Bacillus Genome Sequencing.</title>
        <authorList>
            <person name="Dunlap C."/>
        </authorList>
    </citation>
    <scope>NUCLEOTIDE SEQUENCE [LARGE SCALE GENOMIC DNA]</scope>
    <source>
        <strain evidence="2 3">B-41290</strain>
    </source>
</reference>
<sequence length="181" mass="21346">MLRKIYYMISIICIVNFLSANEDVYANPQNPPPSFEEKYTQIGYKSVEESVKEFESFFKEDVNLPKITPSISFTHKYGRFYEDKKYDTNDFLEIQFVNKESSENNYKIDIRPLENKLTFKGKSNQEEYTLQNGTKAIYFEDQLFNFLVFEKNNLQYMLGINKKVSNKVTPDNLVQIANSIE</sequence>
<gene>
    <name evidence="2" type="ORF">P4706_02255</name>
</gene>
<proteinExistence type="predicted"/>
<name>A0AAW9N2A9_9BACI</name>
<comment type="caution">
    <text evidence="2">The sequence shown here is derived from an EMBL/GenBank/DDBJ whole genome shotgun (WGS) entry which is preliminary data.</text>
</comment>
<evidence type="ECO:0000256" key="1">
    <source>
        <dbReference type="SAM" id="SignalP"/>
    </source>
</evidence>
<evidence type="ECO:0000313" key="3">
    <source>
        <dbReference type="Proteomes" id="UP001307168"/>
    </source>
</evidence>
<dbReference type="AlphaFoldDB" id="A0AAW9N2A9"/>
<dbReference type="Proteomes" id="UP001307168">
    <property type="component" value="Unassembled WGS sequence"/>
</dbReference>
<dbReference type="RefSeq" id="WP_367406014.1">
    <property type="nucleotide sequence ID" value="NZ_JARNBH010000002.1"/>
</dbReference>
<dbReference type="EMBL" id="JARNBH010000002">
    <property type="protein sequence ID" value="MEC0271906.1"/>
    <property type="molecule type" value="Genomic_DNA"/>
</dbReference>
<accession>A0AAW9N2A9</accession>
<keyword evidence="3" id="KW-1185">Reference proteome</keyword>
<protein>
    <submittedName>
        <fullName evidence="2">Carbon monoxide dehydrogenase</fullName>
    </submittedName>
</protein>
<keyword evidence="1" id="KW-0732">Signal</keyword>
<feature type="signal peptide" evidence="1">
    <location>
        <begin position="1"/>
        <end position="20"/>
    </location>
</feature>